<sequence length="153" mass="17419">MAKKPKKNGRPTKFNAEVKRQAKLLAEKGFTDVEIGDIFGVTEQTINNWKKRYPGFFESIKKGKEIADQKVVMALYERACGYSHPEIHFSAYEGEVTKTPHIKHYPPDTAAAFIWLKNRAGWTDKQEYEHSVDINVEIVGYGSKTQNKTTAPL</sequence>
<reference evidence="1" key="1">
    <citation type="journal article" date="2015" name="Nature">
        <title>Complex archaea that bridge the gap between prokaryotes and eukaryotes.</title>
        <authorList>
            <person name="Spang A."/>
            <person name="Saw J.H."/>
            <person name="Jorgensen S.L."/>
            <person name="Zaremba-Niedzwiedzka K."/>
            <person name="Martijn J."/>
            <person name="Lind A.E."/>
            <person name="van Eijk R."/>
            <person name="Schleper C."/>
            <person name="Guy L."/>
            <person name="Ettema T.J."/>
        </authorList>
    </citation>
    <scope>NUCLEOTIDE SEQUENCE</scope>
</reference>
<dbReference type="InterPro" id="IPR009057">
    <property type="entry name" value="Homeodomain-like_sf"/>
</dbReference>
<dbReference type="AlphaFoldDB" id="A0A0F9WGT4"/>
<accession>A0A0F9WGT4</accession>
<dbReference type="Pfam" id="PF13384">
    <property type="entry name" value="HTH_23"/>
    <property type="match status" value="1"/>
</dbReference>
<evidence type="ECO:0008006" key="2">
    <source>
        <dbReference type="Google" id="ProtNLM"/>
    </source>
</evidence>
<proteinExistence type="predicted"/>
<protein>
    <recommendedName>
        <fullName evidence="2">Terminase</fullName>
    </recommendedName>
</protein>
<dbReference type="SUPFAM" id="SSF46689">
    <property type="entry name" value="Homeodomain-like"/>
    <property type="match status" value="1"/>
</dbReference>
<evidence type="ECO:0000313" key="1">
    <source>
        <dbReference type="EMBL" id="KKN77598.1"/>
    </source>
</evidence>
<organism evidence="1">
    <name type="scientific">marine sediment metagenome</name>
    <dbReference type="NCBI Taxonomy" id="412755"/>
    <lineage>
        <taxon>unclassified sequences</taxon>
        <taxon>metagenomes</taxon>
        <taxon>ecological metagenomes</taxon>
    </lineage>
</organism>
<dbReference type="EMBL" id="LAZR01000276">
    <property type="protein sequence ID" value="KKN77598.1"/>
    <property type="molecule type" value="Genomic_DNA"/>
</dbReference>
<gene>
    <name evidence="1" type="ORF">LCGC14_0358730</name>
</gene>
<dbReference type="Gene3D" id="1.10.10.60">
    <property type="entry name" value="Homeodomain-like"/>
    <property type="match status" value="1"/>
</dbReference>
<name>A0A0F9WGT4_9ZZZZ</name>
<comment type="caution">
    <text evidence="1">The sequence shown here is derived from an EMBL/GenBank/DDBJ whole genome shotgun (WGS) entry which is preliminary data.</text>
</comment>